<dbReference type="PRINTS" id="PR00834">
    <property type="entry name" value="PROTEASES2C"/>
</dbReference>
<dbReference type="Gene3D" id="2.40.10.120">
    <property type="match status" value="1"/>
</dbReference>
<dbReference type="Pfam" id="PF00595">
    <property type="entry name" value="PDZ"/>
    <property type="match status" value="1"/>
</dbReference>
<dbReference type="SMART" id="SM00228">
    <property type="entry name" value="PDZ"/>
    <property type="match status" value="2"/>
</dbReference>
<feature type="binding site" evidence="13">
    <location>
        <begin position="288"/>
        <end position="292"/>
    </location>
    <ligand>
        <name>substrate</name>
    </ligand>
</feature>
<feature type="domain" description="PDZ" evidence="15">
    <location>
        <begin position="374"/>
        <end position="465"/>
    </location>
</feature>
<dbReference type="PANTHER" id="PTHR22939">
    <property type="entry name" value="SERINE PROTEASE FAMILY S1C HTRA-RELATED"/>
    <property type="match status" value="1"/>
</dbReference>
<dbReference type="SUPFAM" id="SSF50156">
    <property type="entry name" value="PDZ domain-like"/>
    <property type="match status" value="2"/>
</dbReference>
<dbReference type="Pfam" id="PF13180">
    <property type="entry name" value="PDZ_2"/>
    <property type="match status" value="1"/>
</dbReference>
<keyword evidence="8" id="KW-0378">Hydrolase</keyword>
<evidence type="ECO:0000256" key="3">
    <source>
        <dbReference type="ARBA" id="ARBA00010541"/>
    </source>
</evidence>
<gene>
    <name evidence="16" type="primary">degP</name>
    <name evidence="16" type="ORF">SCTVLC_0511</name>
</gene>
<dbReference type="GO" id="GO:0004252">
    <property type="term" value="F:serine-type endopeptidase activity"/>
    <property type="evidence" value="ECO:0007669"/>
    <property type="project" value="InterPro"/>
</dbReference>
<keyword evidence="6 14" id="KW-0732">Signal</keyword>
<feature type="binding site" evidence="13">
    <location>
        <position position="55"/>
    </location>
    <ligand>
        <name>substrate</name>
    </ligand>
</feature>
<evidence type="ECO:0000256" key="14">
    <source>
        <dbReference type="SAM" id="SignalP"/>
    </source>
</evidence>
<comment type="subcellular location">
    <subcellularLocation>
        <location evidence="2">Cell envelope</location>
    </subcellularLocation>
</comment>
<dbReference type="InterPro" id="IPR001478">
    <property type="entry name" value="PDZ"/>
</dbReference>
<dbReference type="CDD" id="cd10839">
    <property type="entry name" value="cpPDZ1_DegP-like"/>
    <property type="match status" value="1"/>
</dbReference>
<accession>A0A068RCC1</accession>
<keyword evidence="10" id="KW-0346">Stress response</keyword>
<protein>
    <recommendedName>
        <fullName evidence="4">peptidase Do</fullName>
        <ecNumber evidence="4">3.4.21.107</ecNumber>
    </recommendedName>
    <alternativeName>
        <fullName evidence="11">Protease Do</fullName>
    </alternativeName>
</protein>
<evidence type="ECO:0000256" key="4">
    <source>
        <dbReference type="ARBA" id="ARBA00013035"/>
    </source>
</evidence>
<reference evidence="16" key="2">
    <citation type="journal article" date="2014" name="Genome Biol. Evol.">
        <title>Settling down: the genome of Serratia symbiotica from the aphid Cinara tujafilina zooms in on the process of accommodation to a cooperative intracellular life.</title>
        <authorList>
            <person name="Manzano-Marin A."/>
            <person name="Latorre A."/>
        </authorList>
    </citation>
    <scope>NUCLEOTIDE SEQUENCE</scope>
    <source>
        <strain evidence="16">SCt-VLC</strain>
    </source>
</reference>
<evidence type="ECO:0000256" key="6">
    <source>
        <dbReference type="ARBA" id="ARBA00022729"/>
    </source>
</evidence>
<keyword evidence="7" id="KW-0677">Repeat</keyword>
<evidence type="ECO:0000256" key="13">
    <source>
        <dbReference type="PIRSR" id="PIRSR611782-2"/>
    </source>
</evidence>
<dbReference type="GO" id="GO:0051603">
    <property type="term" value="P:proteolysis involved in protein catabolic process"/>
    <property type="evidence" value="ECO:0007669"/>
    <property type="project" value="UniProtKB-ARBA"/>
</dbReference>
<evidence type="ECO:0000256" key="5">
    <source>
        <dbReference type="ARBA" id="ARBA00022670"/>
    </source>
</evidence>
<dbReference type="EMBL" id="FR904231">
    <property type="protein sequence ID" value="CDG47271.1"/>
    <property type="molecule type" value="Genomic_DNA"/>
</dbReference>
<dbReference type="FunFam" id="2.40.10.120:FF:000001">
    <property type="entry name" value="Periplasmic serine endoprotease DegP-like"/>
    <property type="match status" value="1"/>
</dbReference>
<feature type="binding site" evidence="13">
    <location>
        <position position="158"/>
    </location>
    <ligand>
        <name>substrate</name>
    </ligand>
</feature>
<dbReference type="EC" id="3.4.21.107" evidence="4"/>
<evidence type="ECO:0000256" key="1">
    <source>
        <dbReference type="ARBA" id="ARBA00001772"/>
    </source>
</evidence>
<dbReference type="PANTHER" id="PTHR22939:SF129">
    <property type="entry name" value="SERINE PROTEASE HTRA2, MITOCHONDRIAL"/>
    <property type="match status" value="1"/>
</dbReference>
<feature type="binding site" evidence="13">
    <location>
        <begin position="231"/>
        <end position="233"/>
    </location>
    <ligand>
        <name>substrate</name>
    </ligand>
</feature>
<evidence type="ECO:0000256" key="12">
    <source>
        <dbReference type="PIRSR" id="PIRSR611782-1"/>
    </source>
</evidence>
<feature type="active site" description="Charge relay system" evidence="12">
    <location>
        <position position="128"/>
    </location>
</feature>
<feature type="chain" id="PRO_5039179228" description="peptidase Do" evidence="14">
    <location>
        <begin position="25"/>
        <end position="473"/>
    </location>
</feature>
<evidence type="ECO:0000256" key="11">
    <source>
        <dbReference type="ARBA" id="ARBA00032850"/>
    </source>
</evidence>
<dbReference type="GO" id="GO:0030313">
    <property type="term" value="C:cell envelope"/>
    <property type="evidence" value="ECO:0007669"/>
    <property type="project" value="UniProtKB-SubCell"/>
</dbReference>
<evidence type="ECO:0000256" key="9">
    <source>
        <dbReference type="ARBA" id="ARBA00022825"/>
    </source>
</evidence>
<evidence type="ECO:0000256" key="7">
    <source>
        <dbReference type="ARBA" id="ARBA00022737"/>
    </source>
</evidence>
<dbReference type="Gene3D" id="2.30.42.10">
    <property type="match status" value="2"/>
</dbReference>
<sequence length="473" mass="49895">MKKTALILSALTFSMAMGPLKASAADTTFSSSQPLPSLAPMLEKVMPSVVSINVEGSTTVNTPRMPPQFQQFFGEDSPFCRNGSPFQGSPLCQVGPDGQQQGTQQNFQALGAGVVIDAAKGYVVTNNHVVDNANKIQVKLSDGRRYYAKVIGKDMRSDIALLQLKDFKNLTAIKMADSDQLRVGDYAIAIGNPYGLGETATSGIVSALGRSGLNIENYENFIQTDAAINRGNSGGALVNLNGELIGINTAILAPDGGNIGIGFAIPSNMVKNLTAQMVEYGQVKRGELGIKGTELNSELAKAMKIDAQRGAFVNEVVPKSSAAKAGIKAGDVIVTINGKAISSFASFRAEIGTLPIGSKMALGIIRDGKPMTLDATLEQSTQTQIESGNIYTGIEGAELSNTQIGAQKGIKVDNVKDGSAAARIGLKKGDVILGVNQQPIQNLGEFRKMLDSSPPVLALNIQRGENKLYLLMQ</sequence>
<dbReference type="Pfam" id="PF13365">
    <property type="entry name" value="Trypsin_2"/>
    <property type="match status" value="1"/>
</dbReference>
<dbReference type="InterPro" id="IPR001940">
    <property type="entry name" value="Peptidase_S1C"/>
</dbReference>
<dbReference type="InterPro" id="IPR009003">
    <property type="entry name" value="Peptidase_S1_PA"/>
</dbReference>
<evidence type="ECO:0000256" key="2">
    <source>
        <dbReference type="ARBA" id="ARBA00004196"/>
    </source>
</evidence>
<evidence type="ECO:0000313" key="16">
    <source>
        <dbReference type="EMBL" id="CDG47271.1"/>
    </source>
</evidence>
<feature type="binding site" evidence="13">
    <location>
        <position position="128"/>
    </location>
    <ligand>
        <name>substrate</name>
    </ligand>
</feature>
<dbReference type="FunFam" id="2.30.42.10:FF:000050">
    <property type="entry name" value="Periplasmic serine endoprotease DegP-like"/>
    <property type="match status" value="1"/>
</dbReference>
<evidence type="ECO:0000256" key="10">
    <source>
        <dbReference type="ARBA" id="ARBA00023016"/>
    </source>
</evidence>
<comment type="catalytic activity">
    <reaction evidence="1">
        <text>Acts on substrates that are at least partially unfolded. The cleavage site P1 residue is normally between a pair of hydrophobic residues, such as Val-|-Val.</text>
        <dbReference type="EC" id="3.4.21.107"/>
    </reaction>
</comment>
<feature type="signal peptide" evidence="14">
    <location>
        <begin position="1"/>
        <end position="24"/>
    </location>
</feature>
<feature type="active site" description="Charge relay system" evidence="12">
    <location>
        <position position="233"/>
    </location>
</feature>
<name>A0A068RCC1_9GAMM</name>
<reference evidence="16" key="1">
    <citation type="submission" date="2013-06" db="EMBL/GenBank/DDBJ databases">
        <authorList>
            <person name="Mazano-Marin A."/>
        </authorList>
    </citation>
    <scope>NUCLEOTIDE SEQUENCE</scope>
    <source>
        <strain evidence="16">SCt-VLC</strain>
    </source>
</reference>
<proteinExistence type="inferred from homology"/>
<feature type="binding site" evidence="13">
    <location>
        <begin position="249"/>
        <end position="253"/>
    </location>
    <ligand>
        <name>substrate</name>
    </ligand>
</feature>
<dbReference type="InterPro" id="IPR011782">
    <property type="entry name" value="Pept_S1C_Do"/>
</dbReference>
<keyword evidence="5 16" id="KW-0645">Protease</keyword>
<dbReference type="InterPro" id="IPR036034">
    <property type="entry name" value="PDZ_sf"/>
</dbReference>
<evidence type="ECO:0000259" key="15">
    <source>
        <dbReference type="PROSITE" id="PS50106"/>
    </source>
</evidence>
<dbReference type="RefSeq" id="WP_061769911.1">
    <property type="nucleotide sequence ID" value="NZ_FR904231.1"/>
</dbReference>
<dbReference type="NCBIfam" id="NF008189">
    <property type="entry name" value="PRK10942.1"/>
    <property type="match status" value="1"/>
</dbReference>
<dbReference type="FunFam" id="2.40.10.10:FF:000001">
    <property type="entry name" value="Periplasmic serine protease DegS"/>
    <property type="match status" value="1"/>
</dbReference>
<feature type="domain" description="PDZ" evidence="15">
    <location>
        <begin position="277"/>
        <end position="368"/>
    </location>
</feature>
<dbReference type="AlphaFoldDB" id="A0A068RCC1"/>
<dbReference type="PROSITE" id="PS50106">
    <property type="entry name" value="PDZ"/>
    <property type="match status" value="2"/>
</dbReference>
<dbReference type="OrthoDB" id="9758917at2"/>
<dbReference type="SUPFAM" id="SSF50494">
    <property type="entry name" value="Trypsin-like serine proteases"/>
    <property type="match status" value="1"/>
</dbReference>
<dbReference type="FunFam" id="2.30.42.10:FF:000037">
    <property type="entry name" value="Periplasmic serine endoprotease DegP-like"/>
    <property type="match status" value="1"/>
</dbReference>
<dbReference type="NCBIfam" id="TIGR02037">
    <property type="entry name" value="degP_htrA_DO"/>
    <property type="match status" value="1"/>
</dbReference>
<feature type="active site" description="Charge relay system" evidence="12">
    <location>
        <position position="158"/>
    </location>
</feature>
<evidence type="ECO:0000256" key="8">
    <source>
        <dbReference type="ARBA" id="ARBA00022801"/>
    </source>
</evidence>
<organism evidence="16">
    <name type="scientific">Serratia symbiotica SCt-VLC</name>
    <dbReference type="NCBI Taxonomy" id="1347341"/>
    <lineage>
        <taxon>Bacteria</taxon>
        <taxon>Pseudomonadati</taxon>
        <taxon>Pseudomonadota</taxon>
        <taxon>Gammaproteobacteria</taxon>
        <taxon>Enterobacterales</taxon>
        <taxon>Yersiniaceae</taxon>
        <taxon>Serratia</taxon>
        <taxon>Serratia symbiotica</taxon>
    </lineage>
</organism>
<keyword evidence="9" id="KW-0720">Serine protease</keyword>
<comment type="similarity">
    <text evidence="3">Belongs to the peptidase S1C family.</text>
</comment>
<dbReference type="CDD" id="cd23084">
    <property type="entry name" value="cpPDZ2_DegP-like"/>
    <property type="match status" value="1"/>
</dbReference>